<dbReference type="PANTHER" id="PTHR31425:SF19">
    <property type="entry name" value="OS04G0472900 PROTEIN"/>
    <property type="match status" value="1"/>
</dbReference>
<proteinExistence type="predicted"/>
<dbReference type="AlphaFoldDB" id="A0A3L6RY89"/>
<evidence type="ECO:0000313" key="4">
    <source>
        <dbReference type="Proteomes" id="UP000275267"/>
    </source>
</evidence>
<dbReference type="STRING" id="4540.A0A3L6RY89"/>
<sequence length="393" mass="43245">MDDTSFKIMKFFTILGEVLGGISCVYDLWAQLRGSQARRFATPRRPRPRRQPSALQAHVADRLWPRRCSRRTPWWAWARRRRRRARARPRPCGGRRSTAAAALVVACAGAVLATAVFAVHAVVGVGAAAAVPSPATAVRWAAERVSERSKVLVTSKLWYLRISALEAQDVFVPPGAGGIAVKGRHADVFAKVQVGGMALRTRPCAARSPTGLVCNQELVFAVAEPFDEPAVLIIEARVHPGKEEMIGRAVLPLTLFEKRLDRRQVHAQWFSLEPFGRPARLPEAVFAGRVQLRACLEGAYHVMEPTMYGSDTRPTARQLWRPPIAVLEVGGLGAQGLTPMKTVDGRCVTDAYCVAKYGHKWVMLADPSRATPLDCSWRRGTRTATGRWTATSS</sequence>
<evidence type="ECO:0000313" key="3">
    <source>
        <dbReference type="EMBL" id="RLN11963.1"/>
    </source>
</evidence>
<dbReference type="InterPro" id="IPR035892">
    <property type="entry name" value="C2_domain_sf"/>
</dbReference>
<dbReference type="Pfam" id="PF00168">
    <property type="entry name" value="C2"/>
    <property type="match status" value="1"/>
</dbReference>
<reference evidence="4" key="1">
    <citation type="journal article" date="2019" name="Nat. Commun.">
        <title>The genome of broomcorn millet.</title>
        <authorList>
            <person name="Zou C."/>
            <person name="Miki D."/>
            <person name="Li D."/>
            <person name="Tang Q."/>
            <person name="Xiao L."/>
            <person name="Rajput S."/>
            <person name="Deng P."/>
            <person name="Jia W."/>
            <person name="Huang R."/>
            <person name="Zhang M."/>
            <person name="Sun Y."/>
            <person name="Hu J."/>
            <person name="Fu X."/>
            <person name="Schnable P.S."/>
            <person name="Li F."/>
            <person name="Zhang H."/>
            <person name="Feng B."/>
            <person name="Zhu X."/>
            <person name="Liu R."/>
            <person name="Schnable J.C."/>
            <person name="Zhu J.-K."/>
            <person name="Zhang H."/>
        </authorList>
    </citation>
    <scope>NUCLEOTIDE SEQUENCE [LARGE SCALE GENOMIC DNA]</scope>
</reference>
<name>A0A3L6RY89_PANMI</name>
<dbReference type="SUPFAM" id="SSF49562">
    <property type="entry name" value="C2 domain (Calcium/lipid-binding domain, CaLB)"/>
    <property type="match status" value="1"/>
</dbReference>
<dbReference type="OrthoDB" id="1729569at2759"/>
<keyword evidence="4" id="KW-1185">Reference proteome</keyword>
<keyword evidence="1" id="KW-1133">Transmembrane helix</keyword>
<keyword evidence="1" id="KW-0812">Transmembrane</keyword>
<comment type="caution">
    <text evidence="3">The sequence shown here is derived from an EMBL/GenBank/DDBJ whole genome shotgun (WGS) entry which is preliminary data.</text>
</comment>
<dbReference type="EMBL" id="PQIB02000006">
    <property type="protein sequence ID" value="RLN11963.1"/>
    <property type="molecule type" value="Genomic_DNA"/>
</dbReference>
<keyword evidence="1" id="KW-0472">Membrane</keyword>
<dbReference type="Gene3D" id="2.60.40.150">
    <property type="entry name" value="C2 domain"/>
    <property type="match status" value="1"/>
</dbReference>
<evidence type="ECO:0000256" key="1">
    <source>
        <dbReference type="SAM" id="Phobius"/>
    </source>
</evidence>
<organism evidence="3 4">
    <name type="scientific">Panicum miliaceum</name>
    <name type="common">Proso millet</name>
    <name type="synonym">Broomcorn millet</name>
    <dbReference type="NCBI Taxonomy" id="4540"/>
    <lineage>
        <taxon>Eukaryota</taxon>
        <taxon>Viridiplantae</taxon>
        <taxon>Streptophyta</taxon>
        <taxon>Embryophyta</taxon>
        <taxon>Tracheophyta</taxon>
        <taxon>Spermatophyta</taxon>
        <taxon>Magnoliopsida</taxon>
        <taxon>Liliopsida</taxon>
        <taxon>Poales</taxon>
        <taxon>Poaceae</taxon>
        <taxon>PACMAD clade</taxon>
        <taxon>Panicoideae</taxon>
        <taxon>Panicodae</taxon>
        <taxon>Paniceae</taxon>
        <taxon>Panicinae</taxon>
        <taxon>Panicum</taxon>
        <taxon>Panicum sect. Panicum</taxon>
    </lineage>
</organism>
<dbReference type="Proteomes" id="UP000275267">
    <property type="component" value="Unassembled WGS sequence"/>
</dbReference>
<evidence type="ECO:0000259" key="2">
    <source>
        <dbReference type="Pfam" id="PF00168"/>
    </source>
</evidence>
<dbReference type="PANTHER" id="PTHR31425">
    <property type="entry name" value="PHOSPHORIBOSYLANTHRANILATE TRANSFERASE ISOFORM 1"/>
    <property type="match status" value="1"/>
</dbReference>
<gene>
    <name evidence="3" type="ORF">C2845_PM09G11990</name>
</gene>
<feature type="domain" description="C2" evidence="2">
    <location>
        <begin position="159"/>
        <end position="272"/>
    </location>
</feature>
<accession>A0A3L6RY89</accession>
<dbReference type="InterPro" id="IPR000008">
    <property type="entry name" value="C2_dom"/>
</dbReference>
<protein>
    <recommendedName>
        <fullName evidence="2">C2 domain-containing protein</fullName>
    </recommendedName>
</protein>
<dbReference type="InterPro" id="IPR047259">
    <property type="entry name" value="QUIRKY-like"/>
</dbReference>
<feature type="transmembrane region" description="Helical" evidence="1">
    <location>
        <begin position="98"/>
        <end position="123"/>
    </location>
</feature>